<reference evidence="2 3" key="1">
    <citation type="journal article" date="2016" name="Int. J. Syst. Evol. Microbiol.">
        <title>Polaribacter haliotis sp. nov., isolated from the gut of abalone Haliotis discus hannai.</title>
        <authorList>
            <person name="Kim Y.O."/>
            <person name="Park I.S."/>
            <person name="Park S."/>
            <person name="Nam B.H."/>
            <person name="Park J.M."/>
            <person name="Kim D.G."/>
            <person name="Yoon J.H."/>
        </authorList>
    </citation>
    <scope>NUCLEOTIDE SEQUENCE [LARGE SCALE GENOMIC DNA]</scope>
    <source>
        <strain evidence="2 3">KCTC 52418</strain>
    </source>
</reference>
<keyword evidence="3" id="KW-1185">Reference proteome</keyword>
<dbReference type="OrthoDB" id="7056491at2"/>
<protein>
    <recommendedName>
        <fullName evidence="1">Phospholipase D-like domain-containing protein</fullName>
    </recommendedName>
</protein>
<dbReference type="Gene3D" id="3.30.870.10">
    <property type="entry name" value="Endonuclease Chain A"/>
    <property type="match status" value="2"/>
</dbReference>
<name>A0A7L8AGS9_9FLAO</name>
<sequence length="898" mass="104299">MRIERANILELIGTGKNKYHSCVITSYSIDLVFFEHLILPKLRSAGVTNINLFVDATMLEQYLSSHLGTSHKKFKANYSITPIKTSGAFHPKTLFLAGKEKGYLAVGSGNITSSGMLYNDEIWSSFYYTKDKNDTKSIFKSAWSFIENLKNYTHGINKLKISWVVQHAPWILDLKEDTSKDFFIKDISYFFSYTNKDESLYNRTFVNFPKNPQSIKIIAPYYNSDGAFIDKLIEEYKTNNIHCVVDSENGLLPYNFKNNFVQFSDWSDVLEKNNKNSIQRLHAKAIQIEYDEETIFILGSANATLEAFGISKRAVVNQEAIIILKSKKRTDFFKDLGINFPKIGFLKPTQFIKRTLEDNVKQSNSIKIKHSELEEDNLIINLKEIKSEKFLLQTFDNNENILEQINILIDKSVLKCKLKKVETVFKFAFYEINSLKRVSNFSLIQRTSILKKSNPDERLAKLQSFEFLDIFNTLNYELVLDFLDSEKVFQNQSKTMSILPLSDNDEDDDGEVITESEYNTNAMLGIDEFVTKDNITSMIEEFLDVLKIRDTQIDELSNNNEELAIEAGDDGLNSQINLDNQRRSINTKEGQRIQNKIANTVKSVTCLIDERFQKNIQQDERSIKALFIGFHILLHFWKEGYSEDISVIKIKYRNIEELSVLEKKFSLVRLESQITAIRNEVLYNIEYLKLHLFEDFVKNQKHVNITSTPTEPISNFNSFINDKFINSYLDTSLIASFLNKGLLTILWSIKTEELKINKEETVKLIILTNKYLSEIKGSKHFVNFRKLILLNMFDLFNLETFELNNASEDMKEVLNSELFIYYKAFKEQLKLKQIISKKLESYLTNSIIYSTRYGFCRLKMVRKNFYIDIENPLGEYIKHGDYLGSFKVYVGENVKIFG</sequence>
<dbReference type="InterPro" id="IPR025202">
    <property type="entry name" value="PLD-like_dom"/>
</dbReference>
<proteinExistence type="predicted"/>
<dbReference type="Proteomes" id="UP000516764">
    <property type="component" value="Chromosome"/>
</dbReference>
<accession>A0A7L8AGS9</accession>
<dbReference type="Pfam" id="PF13091">
    <property type="entry name" value="PLDc_2"/>
    <property type="match status" value="1"/>
</dbReference>
<evidence type="ECO:0000259" key="1">
    <source>
        <dbReference type="Pfam" id="PF13091"/>
    </source>
</evidence>
<evidence type="ECO:0000313" key="2">
    <source>
        <dbReference type="EMBL" id="QOD61009.1"/>
    </source>
</evidence>
<dbReference type="AlphaFoldDB" id="A0A7L8AGS9"/>
<dbReference type="KEGG" id="phal:H9I45_00805"/>
<dbReference type="EMBL" id="CP061813">
    <property type="protein sequence ID" value="QOD61009.1"/>
    <property type="molecule type" value="Genomic_DNA"/>
</dbReference>
<gene>
    <name evidence="2" type="ORF">H9I45_00805</name>
</gene>
<feature type="domain" description="Phospholipase D-like" evidence="1">
    <location>
        <begin position="213"/>
        <end position="329"/>
    </location>
</feature>
<dbReference type="RefSeq" id="WP_088355071.1">
    <property type="nucleotide sequence ID" value="NZ_CP061813.1"/>
</dbReference>
<organism evidence="2 3">
    <name type="scientific">Polaribacter haliotis</name>
    <dbReference type="NCBI Taxonomy" id="1888915"/>
    <lineage>
        <taxon>Bacteria</taxon>
        <taxon>Pseudomonadati</taxon>
        <taxon>Bacteroidota</taxon>
        <taxon>Flavobacteriia</taxon>
        <taxon>Flavobacteriales</taxon>
        <taxon>Flavobacteriaceae</taxon>
    </lineage>
</organism>
<evidence type="ECO:0000313" key="3">
    <source>
        <dbReference type="Proteomes" id="UP000516764"/>
    </source>
</evidence>